<dbReference type="AlphaFoldDB" id="A0A915HYL1"/>
<sequence>MTAVDSAVRRFSQRRRRERRASPPSEASSSVHANVKKRKRKKNARTCIRACKSLADPTESASESLAEPRTARRLPIALYLTPLDDASSIRHFCFKGL</sequence>
<organism evidence="2 3">
    <name type="scientific">Romanomermis culicivorax</name>
    <name type="common">Nematode worm</name>
    <dbReference type="NCBI Taxonomy" id="13658"/>
    <lineage>
        <taxon>Eukaryota</taxon>
        <taxon>Metazoa</taxon>
        <taxon>Ecdysozoa</taxon>
        <taxon>Nematoda</taxon>
        <taxon>Enoplea</taxon>
        <taxon>Dorylaimia</taxon>
        <taxon>Mermithida</taxon>
        <taxon>Mermithoidea</taxon>
        <taxon>Mermithidae</taxon>
        <taxon>Romanomermis</taxon>
    </lineage>
</organism>
<dbReference type="WBParaSite" id="nRc.2.0.1.t06985-RA">
    <property type="protein sequence ID" value="nRc.2.0.1.t06985-RA"/>
    <property type="gene ID" value="nRc.2.0.1.g06985"/>
</dbReference>
<evidence type="ECO:0000313" key="2">
    <source>
        <dbReference type="Proteomes" id="UP000887565"/>
    </source>
</evidence>
<keyword evidence="2" id="KW-1185">Reference proteome</keyword>
<evidence type="ECO:0000313" key="3">
    <source>
        <dbReference type="WBParaSite" id="nRc.2.0.1.t06985-RA"/>
    </source>
</evidence>
<feature type="compositionally biased region" description="Basic residues" evidence="1">
    <location>
        <begin position="34"/>
        <end position="44"/>
    </location>
</feature>
<name>A0A915HYL1_ROMCU</name>
<accession>A0A915HYL1</accession>
<protein>
    <submittedName>
        <fullName evidence="3">Uncharacterized protein</fullName>
    </submittedName>
</protein>
<evidence type="ECO:0000256" key="1">
    <source>
        <dbReference type="SAM" id="MobiDB-lite"/>
    </source>
</evidence>
<feature type="region of interest" description="Disordered" evidence="1">
    <location>
        <begin position="1"/>
        <end position="44"/>
    </location>
</feature>
<dbReference type="Proteomes" id="UP000887565">
    <property type="component" value="Unplaced"/>
</dbReference>
<feature type="compositionally biased region" description="Low complexity" evidence="1">
    <location>
        <begin position="22"/>
        <end position="31"/>
    </location>
</feature>
<reference evidence="3" key="1">
    <citation type="submission" date="2022-11" db="UniProtKB">
        <authorList>
            <consortium name="WormBaseParasite"/>
        </authorList>
    </citation>
    <scope>IDENTIFICATION</scope>
</reference>
<proteinExistence type="predicted"/>